<dbReference type="InterPro" id="IPR051782">
    <property type="entry name" value="ABC_Transporter_VariousFunc"/>
</dbReference>
<evidence type="ECO:0000313" key="5">
    <source>
        <dbReference type="EMBL" id="MBZ2195991.1"/>
    </source>
</evidence>
<keyword evidence="2" id="KW-0547">Nucleotide-binding</keyword>
<proteinExistence type="predicted"/>
<dbReference type="RefSeq" id="WP_223404432.1">
    <property type="nucleotide sequence ID" value="NZ_JAGSHT010000007.1"/>
</dbReference>
<dbReference type="PANTHER" id="PTHR42939">
    <property type="entry name" value="ABC TRANSPORTER ATP-BINDING PROTEIN ALBC-RELATED"/>
    <property type="match status" value="1"/>
</dbReference>
<evidence type="ECO:0000313" key="6">
    <source>
        <dbReference type="Proteomes" id="UP000826651"/>
    </source>
</evidence>
<accession>A0ABS7S6K9</accession>
<keyword evidence="6" id="KW-1185">Reference proteome</keyword>
<keyword evidence="3 5" id="KW-0067">ATP-binding</keyword>
<comment type="caution">
    <text evidence="5">The sequence shown here is derived from an EMBL/GenBank/DDBJ whole genome shotgun (WGS) entry which is preliminary data.</text>
</comment>
<dbReference type="Gene3D" id="3.40.50.300">
    <property type="entry name" value="P-loop containing nucleotide triphosphate hydrolases"/>
    <property type="match status" value="1"/>
</dbReference>
<evidence type="ECO:0000259" key="4">
    <source>
        <dbReference type="PROSITE" id="PS50893"/>
    </source>
</evidence>
<reference evidence="5 6" key="1">
    <citation type="submission" date="2021-04" db="EMBL/GenBank/DDBJ databases">
        <title>Ruania sp. nov., isolated from sandy soil of mangrove forest.</title>
        <authorList>
            <person name="Ge X."/>
            <person name="Huang R."/>
            <person name="Liu W."/>
        </authorList>
    </citation>
    <scope>NUCLEOTIDE SEQUENCE [LARGE SCALE GENOMIC DNA]</scope>
    <source>
        <strain evidence="5 6">N2-46</strain>
    </source>
</reference>
<evidence type="ECO:0000256" key="2">
    <source>
        <dbReference type="ARBA" id="ARBA00022741"/>
    </source>
</evidence>
<dbReference type="SUPFAM" id="SSF52540">
    <property type="entry name" value="P-loop containing nucleoside triphosphate hydrolases"/>
    <property type="match status" value="1"/>
</dbReference>
<sequence length="292" mass="31324">MSGYAVSVRDLTVRYGRTIAVDNVSFDLEPDGIYGLLGRNGSGKTSTLSVLASMRRPAAGSVLIDGVEPFENERIMAGVSLIRESGDVLTNEKIAASLSYYEQARPTWDAAFADELVDAFGLNRKKPISTFSRGQRSAFGAVIGLAGRAPLTMFDEVYLGMDAPSRYRFYDLLLADYAEHPRTIILSSHLISEIERLFSGVVIIDGGRLLLNEEVEDFRTRGATLTGPAAQVDAVTTGLRVVASRSLGPTKEVTVYGDLDGAALDAARAAGVAIGGVGVQDLFVHLTEKESR</sequence>
<protein>
    <submittedName>
        <fullName evidence="5">ABC transporter ATP-binding protein</fullName>
    </submittedName>
</protein>
<dbReference type="Pfam" id="PF00005">
    <property type="entry name" value="ABC_tran"/>
    <property type="match status" value="1"/>
</dbReference>
<dbReference type="InterPro" id="IPR027417">
    <property type="entry name" value="P-loop_NTPase"/>
</dbReference>
<dbReference type="InterPro" id="IPR003439">
    <property type="entry name" value="ABC_transporter-like_ATP-bd"/>
</dbReference>
<dbReference type="InterPro" id="IPR003593">
    <property type="entry name" value="AAA+_ATPase"/>
</dbReference>
<gene>
    <name evidence="5" type="ORF">KCQ71_07490</name>
</gene>
<evidence type="ECO:0000256" key="1">
    <source>
        <dbReference type="ARBA" id="ARBA00022448"/>
    </source>
</evidence>
<dbReference type="PROSITE" id="PS50893">
    <property type="entry name" value="ABC_TRANSPORTER_2"/>
    <property type="match status" value="1"/>
</dbReference>
<dbReference type="SMART" id="SM00382">
    <property type="entry name" value="AAA"/>
    <property type="match status" value="1"/>
</dbReference>
<feature type="domain" description="ABC transporter" evidence="4">
    <location>
        <begin position="6"/>
        <end position="231"/>
    </location>
</feature>
<dbReference type="EMBL" id="JAGSHT010000007">
    <property type="protein sequence ID" value="MBZ2195991.1"/>
    <property type="molecule type" value="Genomic_DNA"/>
</dbReference>
<organism evidence="5 6">
    <name type="scientific">Occultella gossypii</name>
    <dbReference type="NCBI Taxonomy" id="2800820"/>
    <lineage>
        <taxon>Bacteria</taxon>
        <taxon>Bacillati</taxon>
        <taxon>Actinomycetota</taxon>
        <taxon>Actinomycetes</taxon>
        <taxon>Micrococcales</taxon>
        <taxon>Ruaniaceae</taxon>
        <taxon>Occultella</taxon>
    </lineage>
</organism>
<dbReference type="GO" id="GO:0005524">
    <property type="term" value="F:ATP binding"/>
    <property type="evidence" value="ECO:0007669"/>
    <property type="project" value="UniProtKB-KW"/>
</dbReference>
<name>A0ABS7S6K9_9MICO</name>
<keyword evidence="1" id="KW-0813">Transport</keyword>
<dbReference type="Proteomes" id="UP000826651">
    <property type="component" value="Unassembled WGS sequence"/>
</dbReference>
<dbReference type="PANTHER" id="PTHR42939:SF1">
    <property type="entry name" value="ABC TRANSPORTER ATP-BINDING PROTEIN ALBC-RELATED"/>
    <property type="match status" value="1"/>
</dbReference>
<evidence type="ECO:0000256" key="3">
    <source>
        <dbReference type="ARBA" id="ARBA00022840"/>
    </source>
</evidence>